<evidence type="ECO:0000313" key="4">
    <source>
        <dbReference type="Proteomes" id="UP000747110"/>
    </source>
</evidence>
<keyword evidence="4" id="KW-1185">Reference proteome</keyword>
<dbReference type="AlphaFoldDB" id="A0A8J4CF60"/>
<evidence type="ECO:0000256" key="1">
    <source>
        <dbReference type="ARBA" id="ARBA00022574"/>
    </source>
</evidence>
<keyword evidence="1" id="KW-0853">WD repeat</keyword>
<dbReference type="Pfam" id="PF00069">
    <property type="entry name" value="Pkinase"/>
    <property type="match status" value="1"/>
</dbReference>
<dbReference type="OrthoDB" id="242910at2759"/>
<feature type="domain" description="Protein kinase" evidence="2">
    <location>
        <begin position="22"/>
        <end position="309"/>
    </location>
</feature>
<dbReference type="GO" id="GO:0005770">
    <property type="term" value="C:late endosome"/>
    <property type="evidence" value="ECO:0007669"/>
    <property type="project" value="TreeGrafter"/>
</dbReference>
<dbReference type="PANTHER" id="PTHR17583">
    <property type="entry name" value="PHOSPHOINOSITIDE 3-KINASE REGULATORY SUBUNIT 4"/>
    <property type="match status" value="1"/>
</dbReference>
<dbReference type="GO" id="GO:0005524">
    <property type="term" value="F:ATP binding"/>
    <property type="evidence" value="ECO:0007669"/>
    <property type="project" value="InterPro"/>
</dbReference>
<dbReference type="GO" id="GO:0071561">
    <property type="term" value="C:nucleus-vacuole junction"/>
    <property type="evidence" value="ECO:0007669"/>
    <property type="project" value="TreeGrafter"/>
</dbReference>
<proteinExistence type="predicted"/>
<dbReference type="PROSITE" id="PS50011">
    <property type="entry name" value="PROTEIN_KINASE_DOM"/>
    <property type="match status" value="1"/>
</dbReference>
<dbReference type="SMART" id="SM00220">
    <property type="entry name" value="S_TKc"/>
    <property type="match status" value="1"/>
</dbReference>
<dbReference type="GO" id="GO:0016236">
    <property type="term" value="P:macroautophagy"/>
    <property type="evidence" value="ECO:0007669"/>
    <property type="project" value="InterPro"/>
</dbReference>
<name>A0A8J4CF60_9CHLO</name>
<dbReference type="EMBL" id="BNCP01000022">
    <property type="protein sequence ID" value="GIL81786.1"/>
    <property type="molecule type" value="Genomic_DNA"/>
</dbReference>
<reference evidence="3" key="1">
    <citation type="journal article" date="2021" name="Proc. Natl. Acad. Sci. U.S.A.">
        <title>Three genomes in the algal genus Volvox reveal the fate of a haploid sex-determining region after a transition to homothallism.</title>
        <authorList>
            <person name="Yamamoto K."/>
            <person name="Hamaji T."/>
            <person name="Kawai-Toyooka H."/>
            <person name="Matsuzaki R."/>
            <person name="Takahashi F."/>
            <person name="Nishimura Y."/>
            <person name="Kawachi M."/>
            <person name="Noguchi H."/>
            <person name="Minakuchi Y."/>
            <person name="Umen J.G."/>
            <person name="Toyoda A."/>
            <person name="Nozaki H."/>
        </authorList>
    </citation>
    <scope>NUCLEOTIDE SEQUENCE</scope>
    <source>
        <strain evidence="3">NIES-3786</strain>
    </source>
</reference>
<protein>
    <recommendedName>
        <fullName evidence="2">Protein kinase domain-containing protein</fullName>
    </recommendedName>
</protein>
<sequence length="333" mass="36746">MGNVLAQPVRVPVDPLADLPGVVLKDTLGGGRFLKTLLCLHDSGGLVVVKVYFKRPDTAAGGLEPYKQQLAAIRSALSCSSCQHAWPWQVWLESQYVGYLVRQHLAQNLYDRLSTRPFMSKLEKRWVAFQLLLAAAQIHARGVVHGDIKSENVLLTSWEWVFLADFTAGLKPVALPADNPAEYSFFFDTGGRRRAYIAPERFFTSDSKPPTSLTPEMDIFSLGCVIAEVFCDGKALFDLSALLSYRRGDAAADPASGGAMAAVDPDIRRLVLHMIQLDPAARWPAAKYLSEWPEPLFPPYFSSALHPFFASLLPLDADARVAATATAFPRLRR</sequence>
<dbReference type="GO" id="GO:0004674">
    <property type="term" value="F:protein serine/threonine kinase activity"/>
    <property type="evidence" value="ECO:0007669"/>
    <property type="project" value="InterPro"/>
</dbReference>
<dbReference type="GO" id="GO:0045324">
    <property type="term" value="P:late endosome to vacuole transport"/>
    <property type="evidence" value="ECO:0007669"/>
    <property type="project" value="InterPro"/>
</dbReference>
<evidence type="ECO:0000259" key="2">
    <source>
        <dbReference type="PROSITE" id="PS50011"/>
    </source>
</evidence>
<dbReference type="CDD" id="cd13980">
    <property type="entry name" value="STKc_Vps15"/>
    <property type="match status" value="1"/>
</dbReference>
<dbReference type="PROSITE" id="PS00108">
    <property type="entry name" value="PROTEIN_KINASE_ST"/>
    <property type="match status" value="1"/>
</dbReference>
<dbReference type="Proteomes" id="UP000747110">
    <property type="component" value="Unassembled WGS sequence"/>
</dbReference>
<gene>
    <name evidence="3" type="ORF">Vretifemale_10785</name>
</gene>
<evidence type="ECO:0000313" key="3">
    <source>
        <dbReference type="EMBL" id="GIL81786.1"/>
    </source>
</evidence>
<dbReference type="Gene3D" id="1.10.510.10">
    <property type="entry name" value="Transferase(Phosphotransferase) domain 1"/>
    <property type="match status" value="1"/>
</dbReference>
<dbReference type="InterPro" id="IPR008271">
    <property type="entry name" value="Ser/Thr_kinase_AS"/>
</dbReference>
<feature type="non-terminal residue" evidence="3">
    <location>
        <position position="333"/>
    </location>
</feature>
<dbReference type="InterPro" id="IPR045162">
    <property type="entry name" value="Vps15-like"/>
</dbReference>
<dbReference type="GO" id="GO:0006623">
    <property type="term" value="P:protein targeting to vacuole"/>
    <property type="evidence" value="ECO:0007669"/>
    <property type="project" value="TreeGrafter"/>
</dbReference>
<dbReference type="PANTHER" id="PTHR17583:SF0">
    <property type="entry name" value="PHOSPHOINOSITIDE 3-KINASE REGULATORY SUBUNIT 4"/>
    <property type="match status" value="1"/>
</dbReference>
<organism evidence="3 4">
    <name type="scientific">Volvox reticuliferus</name>
    <dbReference type="NCBI Taxonomy" id="1737510"/>
    <lineage>
        <taxon>Eukaryota</taxon>
        <taxon>Viridiplantae</taxon>
        <taxon>Chlorophyta</taxon>
        <taxon>core chlorophytes</taxon>
        <taxon>Chlorophyceae</taxon>
        <taxon>CS clade</taxon>
        <taxon>Chlamydomonadales</taxon>
        <taxon>Volvocaceae</taxon>
        <taxon>Volvox</taxon>
    </lineage>
</organism>
<accession>A0A8J4CF60</accession>
<dbReference type="InterPro" id="IPR000719">
    <property type="entry name" value="Prot_kinase_dom"/>
</dbReference>
<comment type="caution">
    <text evidence="3">The sequence shown here is derived from an EMBL/GenBank/DDBJ whole genome shotgun (WGS) entry which is preliminary data.</text>
</comment>
<dbReference type="InterPro" id="IPR011009">
    <property type="entry name" value="Kinase-like_dom_sf"/>
</dbReference>
<dbReference type="GO" id="GO:0034271">
    <property type="term" value="C:phosphatidylinositol 3-kinase complex, class III, type I"/>
    <property type="evidence" value="ECO:0007669"/>
    <property type="project" value="TreeGrafter"/>
</dbReference>
<dbReference type="SUPFAM" id="SSF56112">
    <property type="entry name" value="Protein kinase-like (PK-like)"/>
    <property type="match status" value="1"/>
</dbReference>
<dbReference type="GO" id="GO:0034272">
    <property type="term" value="C:phosphatidylinositol 3-kinase complex, class III, type II"/>
    <property type="evidence" value="ECO:0007669"/>
    <property type="project" value="TreeGrafter"/>
</dbReference>